<feature type="compositionally biased region" description="Low complexity" evidence="4">
    <location>
        <begin position="394"/>
        <end position="406"/>
    </location>
</feature>
<accession>Q6A335</accession>
<feature type="compositionally biased region" description="Low complexity" evidence="4">
    <location>
        <begin position="880"/>
        <end position="900"/>
    </location>
</feature>
<dbReference type="InterPro" id="IPR027417">
    <property type="entry name" value="P-loop_NTPase"/>
</dbReference>
<protein>
    <submittedName>
        <fullName evidence="8">Membrane-associated guanylate kinase-related MAGI</fullName>
    </submittedName>
</protein>
<dbReference type="CDD" id="cd06731">
    <property type="entry name" value="PDZ1_MAGI-1_3-like"/>
    <property type="match status" value="1"/>
</dbReference>
<dbReference type="Gene3D" id="3.30.63.10">
    <property type="entry name" value="Guanylate Kinase phosphate binding domain"/>
    <property type="match status" value="1"/>
</dbReference>
<evidence type="ECO:0000313" key="8">
    <source>
        <dbReference type="EMBL" id="CAE45014.1"/>
    </source>
</evidence>
<dbReference type="PROSITE" id="PS50106">
    <property type="entry name" value="PDZ"/>
    <property type="match status" value="6"/>
</dbReference>
<dbReference type="InterPro" id="IPR008144">
    <property type="entry name" value="Guanylate_kin-like_dom"/>
</dbReference>
<dbReference type="CDD" id="cd06735">
    <property type="entry name" value="PDZ5_MAGI-1_3-like"/>
    <property type="match status" value="1"/>
</dbReference>
<reference evidence="8" key="2">
    <citation type="journal article" date="2004" name="J. Mol. Evol.">
        <title>Evolution of metazoan cell junction proteins: the scaffold protein MAGI and the transmembrane receptor tetraspanin in the demosponge Suberites domuncula.</title>
        <authorList>
            <person name="Adell T."/>
            <person name="Gamulin V."/>
            <person name="Perovic-Ottstadt S."/>
            <person name="Wiens M."/>
            <person name="Korzhev M."/>
            <person name="Muller I.M."/>
            <person name="Muller W.E."/>
        </authorList>
    </citation>
    <scope>NUCLEOTIDE SEQUENCE</scope>
</reference>
<feature type="domain" description="WW" evidence="5">
    <location>
        <begin position="245"/>
        <end position="278"/>
    </location>
</feature>
<feature type="domain" description="PDZ" evidence="7">
    <location>
        <begin position="937"/>
        <end position="1019"/>
    </location>
</feature>
<dbReference type="PANTHER" id="PTHR10316">
    <property type="entry name" value="MEMBRANE ASSOCIATED GUANYLATE KINASE-RELATED"/>
    <property type="match status" value="1"/>
</dbReference>
<proteinExistence type="evidence at transcript level"/>
<evidence type="ECO:0000259" key="6">
    <source>
        <dbReference type="PROSITE" id="PS50052"/>
    </source>
</evidence>
<feature type="domain" description="PDZ" evidence="7">
    <location>
        <begin position="549"/>
        <end position="612"/>
    </location>
</feature>
<feature type="region of interest" description="Disordered" evidence="4">
    <location>
        <begin position="512"/>
        <end position="544"/>
    </location>
</feature>
<keyword evidence="3" id="KW-0472">Membrane</keyword>
<keyword evidence="2" id="KW-0677">Repeat</keyword>
<dbReference type="Gene3D" id="2.30.42.10">
    <property type="match status" value="6"/>
</dbReference>
<dbReference type="GO" id="GO:0007165">
    <property type="term" value="P:signal transduction"/>
    <property type="evidence" value="ECO:0007669"/>
    <property type="project" value="TreeGrafter"/>
</dbReference>
<name>Q6A335_SUBDO</name>
<dbReference type="PROSITE" id="PS50052">
    <property type="entry name" value="GUANYLATE_KINASE_2"/>
    <property type="match status" value="1"/>
</dbReference>
<dbReference type="InterPro" id="IPR036020">
    <property type="entry name" value="WW_dom_sf"/>
</dbReference>
<feature type="domain" description="WW" evidence="5">
    <location>
        <begin position="292"/>
        <end position="325"/>
    </location>
</feature>
<feature type="domain" description="PDZ" evidence="7">
    <location>
        <begin position="22"/>
        <end position="105"/>
    </location>
</feature>
<dbReference type="GO" id="GO:0005737">
    <property type="term" value="C:cytoplasm"/>
    <property type="evidence" value="ECO:0007669"/>
    <property type="project" value="TreeGrafter"/>
</dbReference>
<feature type="domain" description="PDZ" evidence="7">
    <location>
        <begin position="656"/>
        <end position="738"/>
    </location>
</feature>
<dbReference type="CDD" id="cd06732">
    <property type="entry name" value="PDZ2_MAGI-1_3-like"/>
    <property type="match status" value="1"/>
</dbReference>
<feature type="region of interest" description="Disordered" evidence="4">
    <location>
        <begin position="385"/>
        <end position="409"/>
    </location>
</feature>
<dbReference type="SUPFAM" id="SSF51045">
    <property type="entry name" value="WW domain"/>
    <property type="match status" value="2"/>
</dbReference>
<feature type="domain" description="Guanylate kinase-like" evidence="6">
    <location>
        <begin position="109"/>
        <end position="189"/>
    </location>
</feature>
<dbReference type="GO" id="GO:0016020">
    <property type="term" value="C:membrane"/>
    <property type="evidence" value="ECO:0007669"/>
    <property type="project" value="UniProtKB-SubCell"/>
</dbReference>
<comment type="subcellular location">
    <subcellularLocation>
        <location evidence="1">Membrane</location>
        <topology evidence="1">Peripheral membrane protein</topology>
    </subcellularLocation>
</comment>
<dbReference type="GO" id="GO:0016301">
    <property type="term" value="F:kinase activity"/>
    <property type="evidence" value="ECO:0007669"/>
    <property type="project" value="UniProtKB-KW"/>
</dbReference>
<evidence type="ECO:0000259" key="5">
    <source>
        <dbReference type="PROSITE" id="PS50020"/>
    </source>
</evidence>
<dbReference type="InterPro" id="IPR001202">
    <property type="entry name" value="WW_dom"/>
</dbReference>
<dbReference type="PROSITE" id="PS50020">
    <property type="entry name" value="WW_DOMAIN_2"/>
    <property type="match status" value="2"/>
</dbReference>
<dbReference type="Gene3D" id="2.20.70.10">
    <property type="match status" value="2"/>
</dbReference>
<evidence type="ECO:0000256" key="1">
    <source>
        <dbReference type="ARBA" id="ARBA00004170"/>
    </source>
</evidence>
<dbReference type="Pfam" id="PF17820">
    <property type="entry name" value="PDZ_6"/>
    <property type="match status" value="1"/>
</dbReference>
<feature type="domain" description="PDZ" evidence="7">
    <location>
        <begin position="422"/>
        <end position="504"/>
    </location>
</feature>
<dbReference type="SUPFAM" id="SSF50156">
    <property type="entry name" value="PDZ domain-like"/>
    <property type="match status" value="6"/>
</dbReference>
<dbReference type="EMBL" id="AJ580406">
    <property type="protein sequence ID" value="CAE45014.1"/>
    <property type="molecule type" value="mRNA"/>
</dbReference>
<feature type="region of interest" description="Disordered" evidence="4">
    <location>
        <begin position="224"/>
        <end position="243"/>
    </location>
</feature>
<dbReference type="SMART" id="SM00072">
    <property type="entry name" value="GuKc"/>
    <property type="match status" value="1"/>
</dbReference>
<dbReference type="FunFam" id="2.30.42.10:FF:000005">
    <property type="entry name" value="Membrane associated guanylate kinase, WW and PDZ domain containing 1"/>
    <property type="match status" value="1"/>
</dbReference>
<dbReference type="InterPro" id="IPR008145">
    <property type="entry name" value="GK/Ca_channel_bsu"/>
</dbReference>
<dbReference type="Pfam" id="PF00595">
    <property type="entry name" value="PDZ"/>
    <property type="match status" value="5"/>
</dbReference>
<feature type="region of interest" description="Disordered" evidence="4">
    <location>
        <begin position="1024"/>
        <end position="1078"/>
    </location>
</feature>
<sequence length="1078" mass="119042">MSKSHKRSDSLKRKHWSIKACESLVCRNADGHFCLNVEGGAESGLMPFVGEIRQDKIHYQNGKLHHGDIILGVNSKRVPGMIKKDVIALIKRSADPVSLLTVKQNATITKDVRQYLATRFTKNSVDSELQHQIRENLHLRVVPCTTRQPQDGERQGIDYNFISVETFKRMDKAGELLESGVYEGNYYGTPKPPSDPPSSTMIPAYSRSTAATGYSKEAILPSDALSASRPGGRGPAHLPMPKTVGPLPANWEIAYTENNEKYFIDHSTGTTHWLDPRLARHMKHNMMECAENELPYGWEKVNDPVYGTYFIDHVNRATQYENPVNEAKRRFAGSQLPQRVPHQEPTMVLLHLENHHPLYSLQLPLRNNVRLKLLPCGLTQVSADNPDSYPYPYPQQQQQHHQQHQQPNEHDLEAELHGEVIHVGLQKTASGFGFTIIGGDRPGELLQIKSIVRGSVADRDGRLQVGDVLVRINGISVLTYSHRKVVDLFQSLPLNSEVSVEVRRGYPLQDFRGDELPSYNESSHGYNGDYPPQDGYNPPQAQQQPEKVSVNIVKGPLGFGFSLGESEMGPVVKQIMDHPRCAQLQEGDVLMQVNGERVRSYAHSDLVTVLKKCPKGNQALFVVYRQPVEELPSYSGPEGYPPPQMMGSDGPFTIMEVRLMRQVSGFGFRIIGGEEEGSQATVGAIVAGGAADLDGRMQIGDEITHINGCSVVNASHRDVIGLMGEAAAQGEVVLGIRRKMPMTDSVPPPGSYGGPVPNQQYQQHGGHDMAELEEPQSGLPQGRRNVTVDRPNIQTSFGFVLQSNTLRAGCMICRLVPDSPAEKCNQLYMYDELLAVNGKDVSRMDHGDIVALIKSSGLDIHLAVQQPDDLELINRQQMIEDQQQQQTDGWGQQGPPQGGYQEDRGNFQDYPGMEDDGAPQISADLSDIASDDEEIHHIDFRRSGGGFGFSIRGGAEYNSPLCVLRIADGGAAVIDGRLRVGDELLEINGNSTESMLHSDAITIIKHGGDVVKLIIRRVPDEPFIGSGKSGHGQDGTVFSPTAVQTKDRYNQEYLNSLSRNRDRSYSGGGAEHRSPPNE</sequence>
<dbReference type="FunFam" id="3.30.63.10:FF:000003">
    <property type="entry name" value="Membrane-associated guanylate kinase, WW and PDZ domain-containing protein 3 isoform 1"/>
    <property type="match status" value="1"/>
</dbReference>
<dbReference type="PROSITE" id="PS01159">
    <property type="entry name" value="WW_DOMAIN_1"/>
    <property type="match status" value="1"/>
</dbReference>
<dbReference type="CDD" id="cd00201">
    <property type="entry name" value="WW"/>
    <property type="match status" value="2"/>
</dbReference>
<evidence type="ECO:0000256" key="2">
    <source>
        <dbReference type="ARBA" id="ARBA00022737"/>
    </source>
</evidence>
<dbReference type="CDD" id="cd06730">
    <property type="entry name" value="PDZ0_MAGI-1_3-like"/>
    <property type="match status" value="1"/>
</dbReference>
<dbReference type="SUPFAM" id="SSF52540">
    <property type="entry name" value="P-loop containing nucleoside triphosphate hydrolases"/>
    <property type="match status" value="1"/>
</dbReference>
<evidence type="ECO:0000256" key="4">
    <source>
        <dbReference type="SAM" id="MobiDB-lite"/>
    </source>
</evidence>
<feature type="region of interest" description="Disordered" evidence="4">
    <location>
        <begin position="880"/>
        <end position="921"/>
    </location>
</feature>
<dbReference type="InterPro" id="IPR041489">
    <property type="entry name" value="PDZ_6"/>
</dbReference>
<dbReference type="InterPro" id="IPR036034">
    <property type="entry name" value="PDZ_sf"/>
</dbReference>
<dbReference type="Pfam" id="PF00625">
    <property type="entry name" value="Guanylate_kin"/>
    <property type="match status" value="1"/>
</dbReference>
<reference evidence="8" key="1">
    <citation type="submission" date="2003-08" db="EMBL/GenBank/DDBJ databases">
        <authorList>
            <person name="Mueller W.E.G."/>
        </authorList>
    </citation>
    <scope>NUCLEOTIDE SEQUENCE</scope>
</reference>
<evidence type="ECO:0000259" key="7">
    <source>
        <dbReference type="PROSITE" id="PS50106"/>
    </source>
</evidence>
<dbReference type="CDD" id="cd06733">
    <property type="entry name" value="PDZ3_MAGI-1_3-like"/>
    <property type="match status" value="1"/>
</dbReference>
<gene>
    <name evidence="8" type="primary">magi</name>
</gene>
<dbReference type="AlphaFoldDB" id="Q6A335"/>
<evidence type="ECO:0000256" key="3">
    <source>
        <dbReference type="ARBA" id="ARBA00023136"/>
    </source>
</evidence>
<keyword evidence="8" id="KW-0418">Kinase</keyword>
<feature type="compositionally biased region" description="Basic and acidic residues" evidence="4">
    <location>
        <begin position="1059"/>
        <end position="1078"/>
    </location>
</feature>
<feature type="domain" description="PDZ" evidence="7">
    <location>
        <begin position="785"/>
        <end position="868"/>
    </location>
</feature>
<dbReference type="FunFam" id="2.20.70.10:FF:000001">
    <property type="entry name" value="Membrane-associated guanylate kinase, WW and PDZ domain-containing protein 1"/>
    <property type="match status" value="1"/>
</dbReference>
<dbReference type="SMART" id="SM00228">
    <property type="entry name" value="PDZ"/>
    <property type="match status" value="6"/>
</dbReference>
<dbReference type="InterPro" id="IPR001478">
    <property type="entry name" value="PDZ"/>
</dbReference>
<dbReference type="SMART" id="SM00456">
    <property type="entry name" value="WW"/>
    <property type="match status" value="2"/>
</dbReference>
<dbReference type="PANTHER" id="PTHR10316:SF40">
    <property type="entry name" value="LD27118P"/>
    <property type="match status" value="1"/>
</dbReference>
<organism evidence="8">
    <name type="scientific">Suberites domuncula</name>
    <name type="common">Sponge</name>
    <dbReference type="NCBI Taxonomy" id="55567"/>
    <lineage>
        <taxon>Eukaryota</taxon>
        <taxon>Metazoa</taxon>
        <taxon>Porifera</taxon>
        <taxon>Demospongiae</taxon>
        <taxon>Heteroscleromorpha</taxon>
        <taxon>Suberitida</taxon>
        <taxon>Suberitidae</taxon>
        <taxon>Suberites</taxon>
    </lineage>
</organism>
<dbReference type="Pfam" id="PF00397">
    <property type="entry name" value="WW"/>
    <property type="match status" value="1"/>
</dbReference>
<feature type="region of interest" description="Disordered" evidence="4">
    <location>
        <begin position="740"/>
        <end position="785"/>
    </location>
</feature>
<keyword evidence="8" id="KW-0808">Transferase</keyword>
<dbReference type="CDD" id="cd06734">
    <property type="entry name" value="PDZ4_MAGI-1_3-like"/>
    <property type="match status" value="1"/>
</dbReference>